<keyword evidence="8" id="KW-1185">Reference proteome</keyword>
<organism evidence="7 8">
    <name type="scientific">Pocillopora damicornis</name>
    <name type="common">Cauliflower coral</name>
    <name type="synonym">Millepora damicornis</name>
    <dbReference type="NCBI Taxonomy" id="46731"/>
    <lineage>
        <taxon>Eukaryota</taxon>
        <taxon>Metazoa</taxon>
        <taxon>Cnidaria</taxon>
        <taxon>Anthozoa</taxon>
        <taxon>Hexacorallia</taxon>
        <taxon>Scleractinia</taxon>
        <taxon>Astrocoeniina</taxon>
        <taxon>Pocilloporidae</taxon>
        <taxon>Pocillopora</taxon>
    </lineage>
</organism>
<sequence>MSTRAKRPLNGVRDSGFVGLRSSMTLDEVDCERRGYKLTKTVLGTGAYAKVKLAYVMESKVERDKRLASDLEEKGHNMVAIKVVCKKKAPPEYLSKFMPREIDSLNSTCRHHNVIQLYETFHTESKIYLVMEYASRGDLLDFINSRSRRGVGIGEELAKNLFRQIVEGVAHCHRRNVVHRLDEELF</sequence>
<dbReference type="InterPro" id="IPR000719">
    <property type="entry name" value="Prot_kinase_dom"/>
</dbReference>
<comment type="caution">
    <text evidence="7">The sequence shown here is derived from an EMBL/GenBank/DDBJ whole genome shotgun (WGS) entry which is preliminary data.</text>
</comment>
<dbReference type="Proteomes" id="UP000275408">
    <property type="component" value="Unassembled WGS sequence"/>
</dbReference>
<dbReference type="SUPFAM" id="SSF56112">
    <property type="entry name" value="Protein kinase-like (PK-like)"/>
    <property type="match status" value="1"/>
</dbReference>
<keyword evidence="4" id="KW-0418">Kinase</keyword>
<evidence type="ECO:0000313" key="7">
    <source>
        <dbReference type="EMBL" id="RMX53803.1"/>
    </source>
</evidence>
<evidence type="ECO:0000259" key="6">
    <source>
        <dbReference type="PROSITE" id="PS50011"/>
    </source>
</evidence>
<dbReference type="Gene3D" id="1.10.510.10">
    <property type="entry name" value="Transferase(Phosphotransferase) domain 1"/>
    <property type="match status" value="1"/>
</dbReference>
<evidence type="ECO:0000313" key="8">
    <source>
        <dbReference type="Proteomes" id="UP000275408"/>
    </source>
</evidence>
<dbReference type="PANTHER" id="PTHR24346:SF82">
    <property type="entry name" value="KP78A-RELATED"/>
    <property type="match status" value="1"/>
</dbReference>
<protein>
    <recommendedName>
        <fullName evidence="6">Protein kinase domain-containing protein</fullName>
    </recommendedName>
</protein>
<dbReference type="InterPro" id="IPR011009">
    <property type="entry name" value="Kinase-like_dom_sf"/>
</dbReference>
<keyword evidence="5" id="KW-0067">ATP-binding</keyword>
<dbReference type="GO" id="GO:0005737">
    <property type="term" value="C:cytoplasm"/>
    <property type="evidence" value="ECO:0007669"/>
    <property type="project" value="TreeGrafter"/>
</dbReference>
<keyword evidence="2" id="KW-0808">Transferase</keyword>
<dbReference type="SMART" id="SM00220">
    <property type="entry name" value="S_TKc"/>
    <property type="match status" value="1"/>
</dbReference>
<feature type="domain" description="Protein kinase" evidence="6">
    <location>
        <begin position="37"/>
        <end position="186"/>
    </location>
</feature>
<dbReference type="GO" id="GO:0050321">
    <property type="term" value="F:tau-protein kinase activity"/>
    <property type="evidence" value="ECO:0007669"/>
    <property type="project" value="TreeGrafter"/>
</dbReference>
<dbReference type="PROSITE" id="PS50011">
    <property type="entry name" value="PROTEIN_KINASE_DOM"/>
    <property type="match status" value="1"/>
</dbReference>
<proteinExistence type="predicted"/>
<dbReference type="STRING" id="46731.A0A3M6UJD7"/>
<dbReference type="GO" id="GO:0035556">
    <property type="term" value="P:intracellular signal transduction"/>
    <property type="evidence" value="ECO:0007669"/>
    <property type="project" value="TreeGrafter"/>
</dbReference>
<name>A0A3M6UJD7_POCDA</name>
<gene>
    <name evidence="7" type="ORF">pdam_00000305</name>
</gene>
<dbReference type="Pfam" id="PF00069">
    <property type="entry name" value="Pkinase"/>
    <property type="match status" value="1"/>
</dbReference>
<dbReference type="OrthoDB" id="5984109at2759"/>
<reference evidence="7 8" key="1">
    <citation type="journal article" date="2018" name="Sci. Rep.">
        <title>Comparative analysis of the Pocillopora damicornis genome highlights role of immune system in coral evolution.</title>
        <authorList>
            <person name="Cunning R."/>
            <person name="Bay R.A."/>
            <person name="Gillette P."/>
            <person name="Baker A.C."/>
            <person name="Traylor-Knowles N."/>
        </authorList>
    </citation>
    <scope>NUCLEOTIDE SEQUENCE [LARGE SCALE GENOMIC DNA]</scope>
    <source>
        <strain evidence="7">RSMAS</strain>
        <tissue evidence="7">Whole animal</tissue>
    </source>
</reference>
<dbReference type="GO" id="GO:0005524">
    <property type="term" value="F:ATP binding"/>
    <property type="evidence" value="ECO:0007669"/>
    <property type="project" value="UniProtKB-KW"/>
</dbReference>
<evidence type="ECO:0000256" key="2">
    <source>
        <dbReference type="ARBA" id="ARBA00022679"/>
    </source>
</evidence>
<evidence type="ECO:0000256" key="3">
    <source>
        <dbReference type="ARBA" id="ARBA00022741"/>
    </source>
</evidence>
<evidence type="ECO:0000256" key="1">
    <source>
        <dbReference type="ARBA" id="ARBA00022527"/>
    </source>
</evidence>
<dbReference type="EMBL" id="RCHS01001413">
    <property type="protein sequence ID" value="RMX53803.1"/>
    <property type="molecule type" value="Genomic_DNA"/>
</dbReference>
<dbReference type="AlphaFoldDB" id="A0A3M6UJD7"/>
<evidence type="ECO:0000256" key="4">
    <source>
        <dbReference type="ARBA" id="ARBA00022777"/>
    </source>
</evidence>
<dbReference type="GO" id="GO:0000226">
    <property type="term" value="P:microtubule cytoskeleton organization"/>
    <property type="evidence" value="ECO:0007669"/>
    <property type="project" value="TreeGrafter"/>
</dbReference>
<keyword evidence="1" id="KW-0723">Serine/threonine-protein kinase</keyword>
<evidence type="ECO:0000256" key="5">
    <source>
        <dbReference type="ARBA" id="ARBA00022840"/>
    </source>
</evidence>
<accession>A0A3M6UJD7</accession>
<keyword evidence="3" id="KW-0547">Nucleotide-binding</keyword>
<dbReference type="PANTHER" id="PTHR24346">
    <property type="entry name" value="MAP/MICROTUBULE AFFINITY-REGULATING KINASE"/>
    <property type="match status" value="1"/>
</dbReference>